<feature type="compositionally biased region" description="Basic and acidic residues" evidence="10">
    <location>
        <begin position="271"/>
        <end position="286"/>
    </location>
</feature>
<keyword evidence="4" id="KW-0524">Neurogenesis</keyword>
<reference evidence="15" key="2">
    <citation type="submission" date="2025-04" db="UniProtKB">
        <authorList>
            <consortium name="RefSeq"/>
        </authorList>
    </citation>
    <scope>IDENTIFICATION</scope>
    <source>
        <strain evidence="15">DH4</strain>
        <tissue evidence="15">Whole body</tissue>
    </source>
</reference>
<dbReference type="OrthoDB" id="407106at2759"/>
<dbReference type="InterPro" id="IPR011333">
    <property type="entry name" value="SKP1/BTB/POZ_sf"/>
</dbReference>
<evidence type="ECO:0000256" key="10">
    <source>
        <dbReference type="SAM" id="MobiDB-lite"/>
    </source>
</evidence>
<feature type="compositionally biased region" description="Polar residues" evidence="10">
    <location>
        <begin position="216"/>
        <end position="225"/>
    </location>
</feature>
<dbReference type="FunFam" id="3.30.710.10:FF:000091">
    <property type="entry name" value="Lola, isoform F"/>
    <property type="match status" value="1"/>
</dbReference>
<dbReference type="GeneID" id="725336"/>
<dbReference type="Gene3D" id="3.30.160.60">
    <property type="entry name" value="Classic Zinc Finger"/>
    <property type="match status" value="1"/>
</dbReference>
<evidence type="ECO:0000256" key="6">
    <source>
        <dbReference type="ARBA" id="ARBA00023163"/>
    </source>
</evidence>
<dbReference type="PANTHER" id="PTHR23110">
    <property type="entry name" value="BTB DOMAIN TRANSCRIPTION FACTOR"/>
    <property type="match status" value="1"/>
</dbReference>
<feature type="compositionally biased region" description="Acidic residues" evidence="10">
    <location>
        <begin position="287"/>
        <end position="311"/>
    </location>
</feature>
<dbReference type="GO" id="GO:0008406">
    <property type="term" value="P:gonad development"/>
    <property type="evidence" value="ECO:0007669"/>
    <property type="project" value="UniProtKB-ARBA"/>
</dbReference>
<evidence type="ECO:0000256" key="7">
    <source>
        <dbReference type="ARBA" id="ARBA00023242"/>
    </source>
</evidence>
<evidence type="ECO:0000256" key="5">
    <source>
        <dbReference type="ARBA" id="ARBA00023015"/>
    </source>
</evidence>
<evidence type="ECO:0000313" key="13">
    <source>
        <dbReference type="EnsemblMetazoa" id="XP_006567607"/>
    </source>
</evidence>
<dbReference type="GO" id="GO:0035167">
    <property type="term" value="P:larval lymph gland hemopoiesis"/>
    <property type="evidence" value="ECO:0007669"/>
    <property type="project" value="UniProtKB-ARBA"/>
</dbReference>
<dbReference type="Proteomes" id="UP000005203">
    <property type="component" value="Linkage group LG9"/>
</dbReference>
<dbReference type="InterPro" id="IPR013087">
    <property type="entry name" value="Znf_C2H2_type"/>
</dbReference>
<comment type="subcellular location">
    <subcellularLocation>
        <location evidence="1">Nucleus</location>
    </subcellularLocation>
</comment>
<dbReference type="PROSITE" id="PS50097">
    <property type="entry name" value="BTB"/>
    <property type="match status" value="1"/>
</dbReference>
<dbReference type="Gene3D" id="3.30.710.10">
    <property type="entry name" value="Potassium Channel Kv1.1, Chain A"/>
    <property type="match status" value="1"/>
</dbReference>
<organism evidence="13">
    <name type="scientific">Apis mellifera</name>
    <name type="common">Honeybee</name>
    <dbReference type="NCBI Taxonomy" id="7460"/>
    <lineage>
        <taxon>Eukaryota</taxon>
        <taxon>Metazoa</taxon>
        <taxon>Ecdysozoa</taxon>
        <taxon>Arthropoda</taxon>
        <taxon>Hexapoda</taxon>
        <taxon>Insecta</taxon>
        <taxon>Pterygota</taxon>
        <taxon>Neoptera</taxon>
        <taxon>Endopterygota</taxon>
        <taxon>Hymenoptera</taxon>
        <taxon>Apocrita</taxon>
        <taxon>Aculeata</taxon>
        <taxon>Apoidea</taxon>
        <taxon>Anthophila</taxon>
        <taxon>Apidae</taxon>
        <taxon>Apis</taxon>
    </lineage>
</organism>
<dbReference type="SMART" id="SM00355">
    <property type="entry name" value="ZnF_C2H2"/>
    <property type="match status" value="2"/>
</dbReference>
<keyword evidence="14" id="KW-1185">Reference proteome</keyword>
<evidence type="ECO:0000256" key="1">
    <source>
        <dbReference type="ARBA" id="ARBA00004123"/>
    </source>
</evidence>
<dbReference type="GO" id="GO:0007464">
    <property type="term" value="P:R3/R4 cell fate commitment"/>
    <property type="evidence" value="ECO:0007669"/>
    <property type="project" value="UniProtKB-ARBA"/>
</dbReference>
<evidence type="ECO:0000313" key="14">
    <source>
        <dbReference type="Proteomes" id="UP000005203"/>
    </source>
</evidence>
<evidence type="ECO:0000256" key="8">
    <source>
        <dbReference type="ARBA" id="ARBA00037382"/>
    </source>
</evidence>
<keyword evidence="9" id="KW-0479">Metal-binding</keyword>
<dbReference type="InterPro" id="IPR051095">
    <property type="entry name" value="Dros_DevTransReg"/>
</dbReference>
<evidence type="ECO:0000256" key="4">
    <source>
        <dbReference type="ARBA" id="ARBA00022902"/>
    </source>
</evidence>
<dbReference type="GO" id="GO:0048813">
    <property type="term" value="P:dendrite morphogenesis"/>
    <property type="evidence" value="ECO:0007669"/>
    <property type="project" value="UniProtKB-ARBA"/>
</dbReference>
<keyword evidence="2" id="KW-0217">Developmental protein</keyword>
<dbReference type="PANTHER" id="PTHR23110:SF111">
    <property type="entry name" value="LONGITUDINALS LACKING PROTEIN, ISOFORMS F_I_K_T"/>
    <property type="match status" value="1"/>
</dbReference>
<evidence type="ECO:0000256" key="9">
    <source>
        <dbReference type="PROSITE-ProRule" id="PRU00042"/>
    </source>
</evidence>
<evidence type="ECO:0000313" key="15">
    <source>
        <dbReference type="RefSeq" id="XP_006567607.1"/>
    </source>
</evidence>
<keyword evidence="9" id="KW-0863">Zinc-finger</keyword>
<feature type="region of interest" description="Disordered" evidence="10">
    <location>
        <begin position="270"/>
        <end position="325"/>
    </location>
</feature>
<dbReference type="GO" id="GO:0005634">
    <property type="term" value="C:nucleus"/>
    <property type="evidence" value="ECO:0007669"/>
    <property type="project" value="UniProtKB-SubCell"/>
</dbReference>
<evidence type="ECO:0000259" key="12">
    <source>
        <dbReference type="PROSITE" id="PS50157"/>
    </source>
</evidence>
<accession>A0A7M7GZW2</accession>
<feature type="domain" description="C2H2-type" evidence="12">
    <location>
        <begin position="418"/>
        <end position="445"/>
    </location>
</feature>
<feature type="compositionally biased region" description="Polar residues" evidence="10">
    <location>
        <begin position="133"/>
        <end position="150"/>
    </location>
</feature>
<sequence length="480" mass="53061">MEDDQQFCLRWNNHQSTLIQNFDTLLESGTLVDCTLAAEGKYLKAHKVVLSACSPYFEGLLSEHYDKHPVFILKDVKFKELKAMMDYMYRGEVNISQDQLAALLKAAESLQIKGLSESRTSGSSKTDFRQQKVVPQTTSQMDIPQSSSGLTIEKNKVPRQGMAQGSVGDLPEDSASPQIPKGLSSREGSQSPTSRKRKKFRRKSIGDDNSIENHEASNSSDMPQQMSVPALGIAPVADEKVHADPTDSIGRSALMTQLTKPADEMLQLPLEKPEPNDNLIEPKSEYLEDQEESVEDLTLDDDMNDLNEMEQDNNRAGPSHDPSQHPAGIGAWHVTGDRSNAGGVVGSVAGAPGTTDEVFLAAQEAAQAHRDSQAEDLSITGLKWAAAWQRWSVPSIMWRSGGGLGKGLGSSSSNPEGFNCPACGRVYKLKSSLRNHQKWECGKEPQFQCPHCVYRAKQKMHIARHMERMHKEKIYKQELV</sequence>
<dbReference type="Pfam" id="PF00096">
    <property type="entry name" value="zf-C2H2"/>
    <property type="match status" value="1"/>
</dbReference>
<dbReference type="SMART" id="SM00225">
    <property type="entry name" value="BTB"/>
    <property type="match status" value="1"/>
</dbReference>
<evidence type="ECO:0000256" key="3">
    <source>
        <dbReference type="ARBA" id="ARBA00022782"/>
    </source>
</evidence>
<dbReference type="GO" id="GO:0016199">
    <property type="term" value="P:axon midline choice point recognition"/>
    <property type="evidence" value="ECO:0007669"/>
    <property type="project" value="UniProtKB-ARBA"/>
</dbReference>
<dbReference type="SUPFAM" id="SSF57667">
    <property type="entry name" value="beta-beta-alpha zinc fingers"/>
    <property type="match status" value="1"/>
</dbReference>
<dbReference type="EnsemblMetazoa" id="XM_006567544">
    <property type="protein sequence ID" value="XP_006567607"/>
    <property type="gene ID" value="LOC725336"/>
</dbReference>
<accession>A0A8B6Z5Q7</accession>
<keyword evidence="7" id="KW-0539">Nucleus</keyword>
<dbReference type="Pfam" id="PF00651">
    <property type="entry name" value="BTB"/>
    <property type="match status" value="1"/>
</dbReference>
<evidence type="ECO:0000259" key="11">
    <source>
        <dbReference type="PROSITE" id="PS50097"/>
    </source>
</evidence>
<keyword evidence="6" id="KW-0804">Transcription</keyword>
<protein>
    <submittedName>
        <fullName evidence="15">Longitudinals lacking protein, isoforms A/B/D/L isoform X26</fullName>
    </submittedName>
</protein>
<dbReference type="GO" id="GO:0007526">
    <property type="term" value="P:larval somatic muscle development"/>
    <property type="evidence" value="ECO:0007669"/>
    <property type="project" value="UniProtKB-ARBA"/>
</dbReference>
<keyword evidence="9" id="KW-0862">Zinc</keyword>
<comment type="function">
    <text evidence="8">Putative transcription factor required for axon growth and guidance in the central and peripheral nervous systems. Repels CNS axons away from the midline by promoting the expression of the midline repellent sli and its receptor robo.</text>
</comment>
<dbReference type="SUPFAM" id="SSF54695">
    <property type="entry name" value="POZ domain"/>
    <property type="match status" value="1"/>
</dbReference>
<evidence type="ECO:0000256" key="2">
    <source>
        <dbReference type="ARBA" id="ARBA00022473"/>
    </source>
</evidence>
<dbReference type="CDD" id="cd18315">
    <property type="entry name" value="BTB_POZ_BAB-like"/>
    <property type="match status" value="1"/>
</dbReference>
<feature type="region of interest" description="Disordered" evidence="10">
    <location>
        <begin position="115"/>
        <end position="225"/>
    </location>
</feature>
<dbReference type="GO" id="GO:0045476">
    <property type="term" value="P:nurse cell apoptotic process"/>
    <property type="evidence" value="ECO:0007669"/>
    <property type="project" value="UniProtKB-ARBA"/>
</dbReference>
<dbReference type="PROSITE" id="PS50157">
    <property type="entry name" value="ZINC_FINGER_C2H2_2"/>
    <property type="match status" value="1"/>
</dbReference>
<name>A0A7M7GZW2_APIME</name>
<keyword evidence="3" id="KW-0221">Differentiation</keyword>
<feature type="compositionally biased region" description="Basic residues" evidence="10">
    <location>
        <begin position="194"/>
        <end position="203"/>
    </location>
</feature>
<feature type="domain" description="BTB" evidence="11">
    <location>
        <begin position="32"/>
        <end position="97"/>
    </location>
</feature>
<proteinExistence type="predicted"/>
<reference evidence="13" key="1">
    <citation type="submission" date="2021-01" db="UniProtKB">
        <authorList>
            <consortium name="EnsemblMetazoa"/>
        </authorList>
    </citation>
    <scope>IDENTIFICATION</scope>
    <source>
        <strain evidence="13">DH4</strain>
    </source>
</reference>
<dbReference type="GO" id="GO:0045467">
    <property type="term" value="P:R7 cell development"/>
    <property type="evidence" value="ECO:0007669"/>
    <property type="project" value="UniProtKB-ARBA"/>
</dbReference>
<dbReference type="GO" id="GO:0006357">
    <property type="term" value="P:regulation of transcription by RNA polymerase II"/>
    <property type="evidence" value="ECO:0007669"/>
    <property type="project" value="TreeGrafter"/>
</dbReference>
<gene>
    <name evidence="15" type="primary">LOC725336</name>
</gene>
<dbReference type="GO" id="GO:0008270">
    <property type="term" value="F:zinc ion binding"/>
    <property type="evidence" value="ECO:0007669"/>
    <property type="project" value="UniProtKB-KW"/>
</dbReference>
<keyword evidence="5" id="KW-0805">Transcription regulation</keyword>
<dbReference type="RefSeq" id="XP_006567607.1">
    <property type="nucleotide sequence ID" value="XM_006567544.3"/>
</dbReference>
<dbReference type="InterPro" id="IPR036236">
    <property type="entry name" value="Znf_C2H2_sf"/>
</dbReference>
<dbReference type="InterPro" id="IPR000210">
    <property type="entry name" value="BTB/POZ_dom"/>
</dbReference>
<dbReference type="AlphaFoldDB" id="A0A7M7GZW2"/>